<geneLocation type="plasmid" evidence="2">
    <name>pESBL3284-IncF</name>
</geneLocation>
<evidence type="ECO:0000313" key="2">
    <source>
        <dbReference type="EMBL" id="QRG44518.1"/>
    </source>
</evidence>
<accession>A0A890DK17</accession>
<evidence type="ECO:0000256" key="1">
    <source>
        <dbReference type="SAM" id="Phobius"/>
    </source>
</evidence>
<sequence>MSTDIHPHLPAVVPVTAAAFAWVLHGKIIVAGMARRNGHRHFAALR</sequence>
<dbReference type="RefSeq" id="WP_154071810.1">
    <property type="nucleotide sequence ID" value="NZ_AP022066.1"/>
</dbReference>
<dbReference type="EMBL" id="MW390540">
    <property type="protein sequence ID" value="QRG44518.1"/>
    <property type="molecule type" value="Genomic_DNA"/>
</dbReference>
<proteinExistence type="predicted"/>
<feature type="transmembrane region" description="Helical" evidence="1">
    <location>
        <begin position="12"/>
        <end position="30"/>
    </location>
</feature>
<organism evidence="2">
    <name type="scientific">Escherichia coli</name>
    <dbReference type="NCBI Taxonomy" id="562"/>
    <lineage>
        <taxon>Bacteria</taxon>
        <taxon>Pseudomonadati</taxon>
        <taxon>Pseudomonadota</taxon>
        <taxon>Gammaproteobacteria</taxon>
        <taxon>Enterobacterales</taxon>
        <taxon>Enterobacteriaceae</taxon>
        <taxon>Escherichia</taxon>
    </lineage>
</organism>
<reference evidence="2" key="1">
    <citation type="journal article" date="2021" name="Sci. Rep.">
        <title>Antibiotic resistance plasmid composition and architecture in Escherichia coli isolates from meat.</title>
        <authorList>
            <person name="Darphorn T.S."/>
            <person name="Bel K."/>
            <person name="Koenders-van Sint Anneland B.B."/>
            <person name="Brul S."/>
            <person name="Ter Kuile B.H."/>
        </authorList>
    </citation>
    <scope>NUCLEOTIDE SEQUENCE</scope>
    <source>
        <strain evidence="2">ESBL3284</strain>
    </source>
</reference>
<name>A0A890DK17_ECOLX</name>
<protein>
    <submittedName>
        <fullName evidence="2">Uncharacterized protein</fullName>
    </submittedName>
</protein>
<keyword evidence="1" id="KW-0812">Transmembrane</keyword>
<keyword evidence="1" id="KW-0472">Membrane</keyword>
<keyword evidence="2" id="KW-0614">Plasmid</keyword>
<keyword evidence="1" id="KW-1133">Transmembrane helix</keyword>
<dbReference type="AlphaFoldDB" id="A0A890DK17"/>